<evidence type="ECO:0000256" key="7">
    <source>
        <dbReference type="ARBA" id="ARBA00022842"/>
    </source>
</evidence>
<evidence type="ECO:0000256" key="10">
    <source>
        <dbReference type="SAM" id="SignalP"/>
    </source>
</evidence>
<organism evidence="13 14">
    <name type="scientific">Candidatus Alistipes avicola</name>
    <dbReference type="NCBI Taxonomy" id="2838432"/>
    <lineage>
        <taxon>Bacteria</taxon>
        <taxon>Pseudomonadati</taxon>
        <taxon>Bacteroidota</taxon>
        <taxon>Bacteroidia</taxon>
        <taxon>Bacteroidales</taxon>
        <taxon>Rikenellaceae</taxon>
        <taxon>Alistipes</taxon>
    </lineage>
</organism>
<feature type="chain" id="PRO_5038624085" evidence="10">
    <location>
        <begin position="28"/>
        <end position="405"/>
    </location>
</feature>
<dbReference type="PANTHER" id="PTHR13966:SF5">
    <property type="entry name" value="ENDONUCLEASE G, MITOCHONDRIAL"/>
    <property type="match status" value="1"/>
</dbReference>
<proteinExistence type="inferred from homology"/>
<dbReference type="SMART" id="SM00892">
    <property type="entry name" value="Endonuclease_NS"/>
    <property type="match status" value="1"/>
</dbReference>
<keyword evidence="6" id="KW-0378">Hydrolase</keyword>
<dbReference type="PANTHER" id="PTHR13966">
    <property type="entry name" value="ENDONUCLEASE RELATED"/>
    <property type="match status" value="1"/>
</dbReference>
<keyword evidence="5 13" id="KW-0255">Endonuclease</keyword>
<feature type="domain" description="DNA/RNA non-specific endonuclease/pyrophosphatase/phosphodiesterase" evidence="12">
    <location>
        <begin position="178"/>
        <end position="388"/>
    </location>
</feature>
<evidence type="ECO:0000256" key="3">
    <source>
        <dbReference type="ARBA" id="ARBA00022722"/>
    </source>
</evidence>
<comment type="cofactor">
    <cofactor evidence="1">
        <name>Mg(2+)</name>
        <dbReference type="ChEBI" id="CHEBI:18420"/>
    </cofactor>
</comment>
<dbReference type="GO" id="GO:0003676">
    <property type="term" value="F:nucleic acid binding"/>
    <property type="evidence" value="ECO:0007669"/>
    <property type="project" value="InterPro"/>
</dbReference>
<dbReference type="InterPro" id="IPR040255">
    <property type="entry name" value="Non-specific_endonuclease"/>
</dbReference>
<sequence length="405" mass="44902">MILTKRYCKVIWTYVCFVAFTLGVVSCSENDANESQGLATWRTSSEVSASEGSAAIQISGTLGAEWNAEIVEGTSWCSFKLSDPTASTKSGVVQSAANMNVLDVYYKTNSESSARKATIEFCFVGGTPQTLTLTQLTSSSTNDPYTEGHAKAWAELPVKEEDPNYIYLTHFAGLDGRNVRNFSLCYDKELHVAHWVAYPMHTAYRGSASRDDNFTYDPKIDYDYQPNLKAGSYSGSYDRGHQIPSADRTANAELNAQTFYATNMTPQLGSLNRYMWANLETKVRDNMCADTLYVVTGCYYADTNTTTTDKSGMKCPVPTNYFKVLLRTKNGQTGKKVTECSADELKAIGFWVEQRSYSSTQPSTEICRSVAEIEQITGFTFFPNIDEEVAKVVKAQNAPSQWGIQ</sequence>
<dbReference type="InterPro" id="IPR020821">
    <property type="entry name" value="ENPP1-3/EXOG-like_nuc-like"/>
</dbReference>
<dbReference type="GO" id="GO:0004519">
    <property type="term" value="F:endonuclease activity"/>
    <property type="evidence" value="ECO:0007669"/>
    <property type="project" value="UniProtKB-KW"/>
</dbReference>
<keyword evidence="10" id="KW-0732">Signal</keyword>
<dbReference type="SUPFAM" id="SSF54060">
    <property type="entry name" value="His-Me finger endonucleases"/>
    <property type="match status" value="1"/>
</dbReference>
<dbReference type="PROSITE" id="PS51257">
    <property type="entry name" value="PROKAR_LIPOPROTEIN"/>
    <property type="match status" value="1"/>
</dbReference>
<gene>
    <name evidence="13" type="ORF">H9779_01445</name>
</gene>
<keyword evidence="7" id="KW-0460">Magnesium</keyword>
<evidence type="ECO:0000256" key="8">
    <source>
        <dbReference type="PIRSR" id="PIRSR640255-1"/>
    </source>
</evidence>
<feature type="active site" description="Proton acceptor" evidence="8">
    <location>
        <position position="241"/>
    </location>
</feature>
<dbReference type="InterPro" id="IPR044929">
    <property type="entry name" value="DNA/RNA_non-sp_Endonuclease_sf"/>
</dbReference>
<evidence type="ECO:0000313" key="14">
    <source>
        <dbReference type="Proteomes" id="UP000824259"/>
    </source>
</evidence>
<dbReference type="GO" id="GO:0046872">
    <property type="term" value="F:metal ion binding"/>
    <property type="evidence" value="ECO:0007669"/>
    <property type="project" value="UniProtKB-KW"/>
</dbReference>
<feature type="signal peptide" evidence="10">
    <location>
        <begin position="1"/>
        <end position="27"/>
    </location>
</feature>
<dbReference type="InterPro" id="IPR018524">
    <property type="entry name" value="DNA/RNA_endonuclease_AS"/>
</dbReference>
<keyword evidence="4 9" id="KW-0479">Metal-binding</keyword>
<feature type="domain" description="ENPP1-3/EXOG-like endonuclease/phosphodiesterase" evidence="11">
    <location>
        <begin position="179"/>
        <end position="388"/>
    </location>
</feature>
<dbReference type="Gene3D" id="3.40.570.10">
    <property type="entry name" value="Extracellular Endonuclease, subunit A"/>
    <property type="match status" value="1"/>
</dbReference>
<dbReference type="InterPro" id="IPR001604">
    <property type="entry name" value="Endo_G_ENPP1-like_dom"/>
</dbReference>
<comment type="caution">
    <text evidence="13">The sequence shown here is derived from an EMBL/GenBank/DDBJ whole genome shotgun (WGS) entry which is preliminary data.</text>
</comment>
<feature type="binding site" evidence="9">
    <location>
        <position position="272"/>
    </location>
    <ligand>
        <name>Mg(2+)</name>
        <dbReference type="ChEBI" id="CHEBI:18420"/>
        <note>catalytic</note>
    </ligand>
</feature>
<dbReference type="EMBL" id="DWYR01000005">
    <property type="protein sequence ID" value="HJA98250.1"/>
    <property type="molecule type" value="Genomic_DNA"/>
</dbReference>
<evidence type="ECO:0000259" key="11">
    <source>
        <dbReference type="SMART" id="SM00477"/>
    </source>
</evidence>
<dbReference type="Proteomes" id="UP000824259">
    <property type="component" value="Unassembled WGS sequence"/>
</dbReference>
<name>A0A9D2IAJ4_9BACT</name>
<dbReference type="SMART" id="SM00477">
    <property type="entry name" value="NUC"/>
    <property type="match status" value="1"/>
</dbReference>
<evidence type="ECO:0000256" key="6">
    <source>
        <dbReference type="ARBA" id="ARBA00022801"/>
    </source>
</evidence>
<evidence type="ECO:0000313" key="13">
    <source>
        <dbReference type="EMBL" id="HJA98250.1"/>
    </source>
</evidence>
<evidence type="ECO:0000259" key="12">
    <source>
        <dbReference type="SMART" id="SM00892"/>
    </source>
</evidence>
<reference evidence="13" key="1">
    <citation type="journal article" date="2021" name="PeerJ">
        <title>Extensive microbial diversity within the chicken gut microbiome revealed by metagenomics and culture.</title>
        <authorList>
            <person name="Gilroy R."/>
            <person name="Ravi A."/>
            <person name="Getino M."/>
            <person name="Pursley I."/>
            <person name="Horton D.L."/>
            <person name="Alikhan N.F."/>
            <person name="Baker D."/>
            <person name="Gharbi K."/>
            <person name="Hall N."/>
            <person name="Watson M."/>
            <person name="Adriaenssens E.M."/>
            <person name="Foster-Nyarko E."/>
            <person name="Jarju S."/>
            <person name="Secka A."/>
            <person name="Antonio M."/>
            <person name="Oren A."/>
            <person name="Chaudhuri R.R."/>
            <person name="La Ragione R."/>
            <person name="Hildebrand F."/>
            <person name="Pallen M.J."/>
        </authorList>
    </citation>
    <scope>NUCLEOTIDE SEQUENCE</scope>
    <source>
        <strain evidence="13">CHK169-11906</strain>
    </source>
</reference>
<evidence type="ECO:0000256" key="2">
    <source>
        <dbReference type="ARBA" id="ARBA00010052"/>
    </source>
</evidence>
<keyword evidence="3" id="KW-0540">Nuclease</keyword>
<evidence type="ECO:0000256" key="1">
    <source>
        <dbReference type="ARBA" id="ARBA00001946"/>
    </source>
</evidence>
<evidence type="ECO:0000256" key="5">
    <source>
        <dbReference type="ARBA" id="ARBA00022759"/>
    </source>
</evidence>
<dbReference type="Pfam" id="PF01223">
    <property type="entry name" value="Endonuclease_NS"/>
    <property type="match status" value="1"/>
</dbReference>
<dbReference type="InterPro" id="IPR044925">
    <property type="entry name" value="His-Me_finger_sf"/>
</dbReference>
<reference evidence="13" key="2">
    <citation type="submission" date="2021-04" db="EMBL/GenBank/DDBJ databases">
        <authorList>
            <person name="Gilroy R."/>
        </authorList>
    </citation>
    <scope>NUCLEOTIDE SEQUENCE</scope>
    <source>
        <strain evidence="13">CHK169-11906</strain>
    </source>
</reference>
<dbReference type="GO" id="GO:0016787">
    <property type="term" value="F:hydrolase activity"/>
    <property type="evidence" value="ECO:0007669"/>
    <property type="project" value="UniProtKB-KW"/>
</dbReference>
<dbReference type="PROSITE" id="PS01070">
    <property type="entry name" value="NUCLEASE_NON_SPEC"/>
    <property type="match status" value="1"/>
</dbReference>
<comment type="similarity">
    <text evidence="2">Belongs to the DNA/RNA non-specific endonuclease family.</text>
</comment>
<evidence type="ECO:0000256" key="4">
    <source>
        <dbReference type="ARBA" id="ARBA00022723"/>
    </source>
</evidence>
<evidence type="ECO:0000256" key="9">
    <source>
        <dbReference type="PIRSR" id="PIRSR640255-2"/>
    </source>
</evidence>
<protein>
    <submittedName>
        <fullName evidence="13">DNA/RNA non-specific endonuclease</fullName>
    </submittedName>
</protein>
<accession>A0A9D2IAJ4</accession>
<dbReference type="AlphaFoldDB" id="A0A9D2IAJ4"/>